<feature type="region of interest" description="Disordered" evidence="4">
    <location>
        <begin position="76"/>
        <end position="98"/>
    </location>
</feature>
<evidence type="ECO:0000313" key="6">
    <source>
        <dbReference type="EMBL" id="MCV2880229.1"/>
    </source>
</evidence>
<dbReference type="Gene3D" id="1.20.58.100">
    <property type="entry name" value="Fumarate reductase/succinate dehydrogenase flavoprotein-like, C-terminal domain"/>
    <property type="match status" value="1"/>
</dbReference>
<feature type="domain" description="FAD-dependent oxidoreductase 2 FAD-binding" evidence="5">
    <location>
        <begin position="45"/>
        <end position="477"/>
    </location>
</feature>
<gene>
    <name evidence="6" type="ORF">OE699_15405</name>
</gene>
<proteinExistence type="predicted"/>
<sequence length="697" mass="75940">MTQKIPQHILDALTDVEMPRLGQEPDFPENAEIAGWNIPVRRSAAIVVGSGAAGLRAAVELKRRNIDVSIVSQSAWGGTSACSGSDKQTLHTANTADRGDNFKEMARAIRSGGAMDEDTAYIEAVGSVRAMASLQFLGLPLPQDTLGGTLRYQTDHDEVGRATSCGPRTSRLMVKVLAQEAIRLEVPFFNQTTVIRILTECRDGATRVTGLLAVRSRNQSEENPLGLVLIACPTVVLAAGGPGELYRDSVFPNGCFGSLGLALEAGLEVVNITESQFGIGTRREGFPWNLSGTYVQVIPHIYSVDADGSEHHFLSDYYRTTQELASNVFRKGYQWPFHATRMLDFQSSLVDLAVFQETQKGRRVYMDFNRNPEPVPGDKPFSLSRLDDDVRTYLTNAGANQGAPIDRLRHMNPLAIELYRRYKIDIAAEPLEFAVNNQHMNGGIAVDIWGRTNIHGIYAIGEAAGTHGITRPGGAALNAGQVFGTRVAEHIAAASRTAIQQSECSTDAISLEIDRIKQMLKTDAGLPIKTIRHEVQARMSDNAGILCRSDEVAEALSAARALNRSIRTAGVACSRAGEIARAVQWQQMALVSEAVLAALDFYIRQGGGSRGARAICDSAGEALPMSARGPLSDLRFRVEREQDKAEQILVRLEGHQMAITTRPNRSFDETAKAFFERDWPAWLTGTIFDLDNGMVGS</sequence>
<dbReference type="Gene3D" id="3.90.700.10">
    <property type="entry name" value="Succinate dehydrogenase/fumarate reductase flavoprotein, catalytic domain"/>
    <property type="match status" value="1"/>
</dbReference>
<evidence type="ECO:0000256" key="2">
    <source>
        <dbReference type="ARBA" id="ARBA00022630"/>
    </source>
</evidence>
<organism evidence="6 7">
    <name type="scientific">Sedimentimonas flavescens</name>
    <dbReference type="NCBI Taxonomy" id="2851012"/>
    <lineage>
        <taxon>Bacteria</taxon>
        <taxon>Pseudomonadati</taxon>
        <taxon>Pseudomonadota</taxon>
        <taxon>Alphaproteobacteria</taxon>
        <taxon>Rhodobacterales</taxon>
        <taxon>Rhodobacter group</taxon>
        <taxon>Sedimentimonas</taxon>
    </lineage>
</organism>
<reference evidence="6 7" key="1">
    <citation type="submission" date="2022-10" db="EMBL/GenBank/DDBJ databases">
        <title>Sinirhodobacter sp. nov., isolated from ocean surface sediments.</title>
        <authorList>
            <person name="He W."/>
            <person name="Wang L."/>
            <person name="Zhang D.-F."/>
        </authorList>
    </citation>
    <scope>NUCLEOTIDE SEQUENCE [LARGE SCALE GENOMIC DNA]</scope>
    <source>
        <strain evidence="6 7">WL0115</strain>
    </source>
</reference>
<dbReference type="PANTHER" id="PTHR11632:SF51">
    <property type="entry name" value="SUCCINATE DEHYDROGENASE [UBIQUINONE] FLAVOPROTEIN SUBUNIT, MITOCHONDRIAL"/>
    <property type="match status" value="1"/>
</dbReference>
<dbReference type="Proteomes" id="UP001526166">
    <property type="component" value="Unassembled WGS sequence"/>
</dbReference>
<dbReference type="SUPFAM" id="SSF51905">
    <property type="entry name" value="FAD/NAD(P)-binding domain"/>
    <property type="match status" value="1"/>
</dbReference>
<dbReference type="Gene3D" id="3.50.50.60">
    <property type="entry name" value="FAD/NAD(P)-binding domain"/>
    <property type="match status" value="2"/>
</dbReference>
<keyword evidence="2" id="KW-0285">Flavoprotein</keyword>
<dbReference type="InterPro" id="IPR003953">
    <property type="entry name" value="FAD-dep_OxRdtase_2_FAD-bd"/>
</dbReference>
<evidence type="ECO:0000313" key="7">
    <source>
        <dbReference type="Proteomes" id="UP001526166"/>
    </source>
</evidence>
<evidence type="ECO:0000256" key="1">
    <source>
        <dbReference type="ARBA" id="ARBA00001974"/>
    </source>
</evidence>
<dbReference type="InterPro" id="IPR027477">
    <property type="entry name" value="Succ_DH/fumarate_Rdtase_cat_sf"/>
</dbReference>
<dbReference type="PRINTS" id="PR00368">
    <property type="entry name" value="FADPNR"/>
</dbReference>
<evidence type="ECO:0000256" key="4">
    <source>
        <dbReference type="SAM" id="MobiDB-lite"/>
    </source>
</evidence>
<feature type="compositionally biased region" description="Polar residues" evidence="4">
    <location>
        <begin position="76"/>
        <end position="95"/>
    </location>
</feature>
<evidence type="ECO:0000259" key="5">
    <source>
        <dbReference type="Pfam" id="PF00890"/>
    </source>
</evidence>
<accession>A0ABT3A2K4</accession>
<dbReference type="Pfam" id="PF00890">
    <property type="entry name" value="FAD_binding_2"/>
    <property type="match status" value="1"/>
</dbReference>
<keyword evidence="3" id="KW-0560">Oxidoreductase</keyword>
<dbReference type="InterPro" id="IPR030664">
    <property type="entry name" value="SdhA/FrdA/AprA"/>
</dbReference>
<name>A0ABT3A2K4_9RHOB</name>
<dbReference type="RefSeq" id="WP_263848572.1">
    <property type="nucleotide sequence ID" value="NZ_JAOWKW010000016.1"/>
</dbReference>
<dbReference type="EMBL" id="JAOWKW010000016">
    <property type="protein sequence ID" value="MCV2880229.1"/>
    <property type="molecule type" value="Genomic_DNA"/>
</dbReference>
<comment type="cofactor">
    <cofactor evidence="1">
        <name>FAD</name>
        <dbReference type="ChEBI" id="CHEBI:57692"/>
    </cofactor>
</comment>
<keyword evidence="7" id="KW-1185">Reference proteome</keyword>
<dbReference type="PANTHER" id="PTHR11632">
    <property type="entry name" value="SUCCINATE DEHYDROGENASE 2 FLAVOPROTEIN SUBUNIT"/>
    <property type="match status" value="1"/>
</dbReference>
<dbReference type="InterPro" id="IPR036188">
    <property type="entry name" value="FAD/NAD-bd_sf"/>
</dbReference>
<comment type="caution">
    <text evidence="6">The sequence shown here is derived from an EMBL/GenBank/DDBJ whole genome shotgun (WGS) entry which is preliminary data.</text>
</comment>
<protein>
    <submittedName>
        <fullName evidence="6">FAD-binding protein</fullName>
    </submittedName>
</protein>
<evidence type="ECO:0000256" key="3">
    <source>
        <dbReference type="ARBA" id="ARBA00023002"/>
    </source>
</evidence>